<sequence>MATKTPQESLLELWESIPIQLRPNEPYSFSALSRSVASLVAKAQEASQCRHKDELADALAGIQSSNNSLQELLELTRQYACQPPKDRFTGKMPKPFTGAASDYRRWKSEIKDWAIMNGAAPGNALAAAILRNITGRAKRWALSKQASQYSTIEEIPASTTAILEGIFKDMDVIFIDAGAHERAFTKYQNARQGTRPVFEYNIDFLNIVLELGYTTGPHSMSIYQYVSSLRDDIQNKLHQWEIDHGDQATLTDYMQRAALYDALYPAPKKGRRQAKS</sequence>
<reference evidence="1 2" key="1">
    <citation type="journal article" date="2016" name="Genome Announc.">
        <title>Draft Whole-Genome Sequence of Trichoderma gamsii T6085, a Promising Biocontrol Agent of Fusarium Head Blight on Wheat.</title>
        <authorList>
            <person name="Baroncelli R."/>
            <person name="Zapparata A."/>
            <person name="Piaggeschi G."/>
            <person name="Sarrocco S."/>
            <person name="Vannacci G."/>
        </authorList>
    </citation>
    <scope>NUCLEOTIDE SEQUENCE [LARGE SCALE GENOMIC DNA]</scope>
    <source>
        <strain evidence="1 2">T6085</strain>
    </source>
</reference>
<proteinExistence type="predicted"/>
<name>A0A2P4ZME2_9HYPO</name>
<gene>
    <name evidence="1" type="ORF">TGAM01_v205760</name>
</gene>
<evidence type="ECO:0008006" key="3">
    <source>
        <dbReference type="Google" id="ProtNLM"/>
    </source>
</evidence>
<dbReference type="Proteomes" id="UP000054821">
    <property type="component" value="Unassembled WGS sequence"/>
</dbReference>
<keyword evidence="2" id="KW-1185">Reference proteome</keyword>
<dbReference type="GeneID" id="29981037"/>
<accession>A0A2P4ZME2</accession>
<protein>
    <recommendedName>
        <fullName evidence="3">Retrotransposon gag domain-containing protein</fullName>
    </recommendedName>
</protein>
<dbReference type="EMBL" id="JPDN02000018">
    <property type="protein sequence ID" value="PON25466.1"/>
    <property type="molecule type" value="Genomic_DNA"/>
</dbReference>
<comment type="caution">
    <text evidence="1">The sequence shown here is derived from an EMBL/GenBank/DDBJ whole genome shotgun (WGS) entry which is preliminary data.</text>
</comment>
<evidence type="ECO:0000313" key="2">
    <source>
        <dbReference type="Proteomes" id="UP000054821"/>
    </source>
</evidence>
<organism evidence="1 2">
    <name type="scientific">Trichoderma gamsii</name>
    <dbReference type="NCBI Taxonomy" id="398673"/>
    <lineage>
        <taxon>Eukaryota</taxon>
        <taxon>Fungi</taxon>
        <taxon>Dikarya</taxon>
        <taxon>Ascomycota</taxon>
        <taxon>Pezizomycotina</taxon>
        <taxon>Sordariomycetes</taxon>
        <taxon>Hypocreomycetidae</taxon>
        <taxon>Hypocreales</taxon>
        <taxon>Hypocreaceae</taxon>
        <taxon>Trichoderma</taxon>
    </lineage>
</organism>
<dbReference type="RefSeq" id="XP_018665786.2">
    <property type="nucleotide sequence ID" value="XM_018800954.2"/>
</dbReference>
<evidence type="ECO:0000313" key="1">
    <source>
        <dbReference type="EMBL" id="PON25466.1"/>
    </source>
</evidence>
<dbReference type="AlphaFoldDB" id="A0A2P4ZME2"/>